<evidence type="ECO:0000256" key="2">
    <source>
        <dbReference type="SAM" id="Phobius"/>
    </source>
</evidence>
<proteinExistence type="predicted"/>
<dbReference type="Gene3D" id="3.30.2310.20">
    <property type="entry name" value="RelE-like"/>
    <property type="match status" value="1"/>
</dbReference>
<dbReference type="RefSeq" id="WP_133229637.1">
    <property type="nucleotide sequence ID" value="NZ_SOZE01000001.1"/>
</dbReference>
<feature type="transmembrane region" description="Helical" evidence="2">
    <location>
        <begin position="64"/>
        <end position="84"/>
    </location>
</feature>
<keyword evidence="1" id="KW-1277">Toxin-antitoxin system</keyword>
<keyword evidence="2" id="KW-1133">Transmembrane helix</keyword>
<dbReference type="Pfam" id="PF05016">
    <property type="entry name" value="ParE_toxin"/>
    <property type="match status" value="1"/>
</dbReference>
<dbReference type="EMBL" id="SOZE01000001">
    <property type="protein sequence ID" value="TFF40836.1"/>
    <property type="molecule type" value="Genomic_DNA"/>
</dbReference>
<evidence type="ECO:0000313" key="3">
    <source>
        <dbReference type="EMBL" id="TFF40836.1"/>
    </source>
</evidence>
<evidence type="ECO:0000256" key="1">
    <source>
        <dbReference type="ARBA" id="ARBA00022649"/>
    </source>
</evidence>
<keyword evidence="2" id="KW-0472">Membrane</keyword>
<reference evidence="3 4" key="1">
    <citation type="journal article" date="2017" name="Int. J. Syst. Evol. Microbiol.">
        <title>Mucilaginibacterpsychrotolerans sp. nov., isolated from peatlands.</title>
        <authorList>
            <person name="Deng Y."/>
            <person name="Shen L."/>
            <person name="Xu B."/>
            <person name="Liu Y."/>
            <person name="Gu Z."/>
            <person name="Liu H."/>
            <person name="Zhou Y."/>
        </authorList>
    </citation>
    <scope>NUCLEOTIDE SEQUENCE [LARGE SCALE GENOMIC DNA]</scope>
    <source>
        <strain evidence="3 4">NH7-4</strain>
    </source>
</reference>
<evidence type="ECO:0000313" key="4">
    <source>
        <dbReference type="Proteomes" id="UP000297540"/>
    </source>
</evidence>
<gene>
    <name evidence="3" type="ORF">E2R66_01270</name>
</gene>
<dbReference type="AlphaFoldDB" id="A0A4Y8SR59"/>
<keyword evidence="4" id="KW-1185">Reference proteome</keyword>
<comment type="caution">
    <text evidence="3">The sequence shown here is derived from an EMBL/GenBank/DDBJ whole genome shotgun (WGS) entry which is preliminary data.</text>
</comment>
<sequence>MPQLIIKPRAIQMAQEAYDWYEEQQQGLGELFLKELQRCFDKIEDWPLLYAKIKKDFRQIVLHTFPYVIVFEIMEGDVIVYAVFHTSRSPRKKFRR</sequence>
<protein>
    <submittedName>
        <fullName evidence="3">Type II toxin-antitoxin system RelE/ParE family toxin</fullName>
    </submittedName>
</protein>
<dbReference type="Proteomes" id="UP000297540">
    <property type="component" value="Unassembled WGS sequence"/>
</dbReference>
<name>A0A4Y8SR59_9SPHI</name>
<accession>A0A4Y8SR59</accession>
<keyword evidence="2" id="KW-0812">Transmembrane</keyword>
<dbReference type="InterPro" id="IPR035093">
    <property type="entry name" value="RelE/ParE_toxin_dom_sf"/>
</dbReference>
<organism evidence="3 4">
    <name type="scientific">Mucilaginibacter psychrotolerans</name>
    <dbReference type="NCBI Taxonomy" id="1524096"/>
    <lineage>
        <taxon>Bacteria</taxon>
        <taxon>Pseudomonadati</taxon>
        <taxon>Bacteroidota</taxon>
        <taxon>Sphingobacteriia</taxon>
        <taxon>Sphingobacteriales</taxon>
        <taxon>Sphingobacteriaceae</taxon>
        <taxon>Mucilaginibacter</taxon>
    </lineage>
</organism>
<dbReference type="InterPro" id="IPR007712">
    <property type="entry name" value="RelE/ParE_toxin"/>
</dbReference>